<comment type="caution">
    <text evidence="1">The sequence shown here is derived from an EMBL/GenBank/DDBJ whole genome shotgun (WGS) entry which is preliminary data.</text>
</comment>
<dbReference type="Proteomes" id="UP000790709">
    <property type="component" value="Unassembled WGS sequence"/>
</dbReference>
<name>A0ACB8BUQ8_9AGAM</name>
<gene>
    <name evidence="1" type="ORF">BV22DRAFT_1002257</name>
</gene>
<evidence type="ECO:0000313" key="2">
    <source>
        <dbReference type="Proteomes" id="UP000790709"/>
    </source>
</evidence>
<organism evidence="1 2">
    <name type="scientific">Leucogyrophana mollusca</name>
    <dbReference type="NCBI Taxonomy" id="85980"/>
    <lineage>
        <taxon>Eukaryota</taxon>
        <taxon>Fungi</taxon>
        <taxon>Dikarya</taxon>
        <taxon>Basidiomycota</taxon>
        <taxon>Agaricomycotina</taxon>
        <taxon>Agaricomycetes</taxon>
        <taxon>Agaricomycetidae</taxon>
        <taxon>Boletales</taxon>
        <taxon>Boletales incertae sedis</taxon>
        <taxon>Leucogyrophana</taxon>
    </lineage>
</organism>
<accession>A0ACB8BUQ8</accession>
<proteinExistence type="predicted"/>
<protein>
    <submittedName>
        <fullName evidence="1">Uncharacterized protein</fullName>
    </submittedName>
</protein>
<sequence length="779" mass="84813">MPPPTSADSWLTARRFGIVIDAGSSGSRLQIYSWKDPSTVLREQGDAVRHTLPKVEKGVREGEGWITKVEPGLSSFADNPEGVAEYLAPLLEHARTQIPPSMEAETPLFLLATAGMRLLTPKQQASILNATCKYLKSSSSFRIEGPSNDEPCGSSVRIITGEEEGLFGWIAVNYLMDGFTGQKDNKTTFGFLDMGGASTQIAFEPGETQNDDSYNLVDVRLRLLGGQEVKHRVFVTTWLGYGTNQARERYAAKAIEAYEHNRPDVQPSGVSSGHSIPDPCLPRDLELLETPVNAEGVTSHSLTPHTLVGTGSFTQCLQQTSSLLNKGAPCPDGPCLFNGVRVPPINFSVSNFIGVSEYWYSSEHVFGLGGPYDYVQYERSASEFCARDWAGIVKQHEKSRKEGTLGGDGEVMQGGEVVGTGVWGANVELSRLQMQCFKAAWVANVLHEGIGLPRIMDPGGNVTTSGDQVAQQAEEKGLGRPVFQSMDTVGDIAISWTLGKMVLEASKEVRPLSKTDRPLVDPVDDIPASTPNPPIKPIRPPIWDLDALEDKITQHLPSSLSREALGFSLVTALFYVVVLSVVFCVGFRLRRQWKASCRRLRRGLFKRDYNLVAESYSMEEGGTSSPTSPASSSFLPPSLLRPLRRLVSSSSLSSRPRLPPLSTTTQRPILKHSHTSPSPTRTPSQYQNGYDFILHGTATSTATSSQFISRSSSPNLGVPPQDDAMGVLSNSISSLSSFTTRSRNSSQMNLATLVPRQIPLSRGASTLQIPNGNSYHHDE</sequence>
<keyword evidence="2" id="KW-1185">Reference proteome</keyword>
<reference evidence="1" key="1">
    <citation type="journal article" date="2021" name="New Phytol.">
        <title>Evolutionary innovations through gain and loss of genes in the ectomycorrhizal Boletales.</title>
        <authorList>
            <person name="Wu G."/>
            <person name="Miyauchi S."/>
            <person name="Morin E."/>
            <person name="Kuo A."/>
            <person name="Drula E."/>
            <person name="Varga T."/>
            <person name="Kohler A."/>
            <person name="Feng B."/>
            <person name="Cao Y."/>
            <person name="Lipzen A."/>
            <person name="Daum C."/>
            <person name="Hundley H."/>
            <person name="Pangilinan J."/>
            <person name="Johnson J."/>
            <person name="Barry K."/>
            <person name="LaButti K."/>
            <person name="Ng V."/>
            <person name="Ahrendt S."/>
            <person name="Min B."/>
            <person name="Choi I.G."/>
            <person name="Park H."/>
            <person name="Plett J.M."/>
            <person name="Magnuson J."/>
            <person name="Spatafora J.W."/>
            <person name="Nagy L.G."/>
            <person name="Henrissat B."/>
            <person name="Grigoriev I.V."/>
            <person name="Yang Z.L."/>
            <person name="Xu J."/>
            <person name="Martin F.M."/>
        </authorList>
    </citation>
    <scope>NUCLEOTIDE SEQUENCE</scope>
    <source>
        <strain evidence="1">KUC20120723A-06</strain>
    </source>
</reference>
<evidence type="ECO:0000313" key="1">
    <source>
        <dbReference type="EMBL" id="KAH7929655.1"/>
    </source>
</evidence>
<dbReference type="EMBL" id="MU266339">
    <property type="protein sequence ID" value="KAH7929655.1"/>
    <property type="molecule type" value="Genomic_DNA"/>
</dbReference>